<dbReference type="PANTHER" id="PTHR23227:SF67">
    <property type="entry name" value="CRANIOFACIAL DEVELOPMENT PROTEIN 2-LIKE"/>
    <property type="match status" value="1"/>
</dbReference>
<dbReference type="EMBL" id="UZAH01000193">
    <property type="protein sequence ID" value="VDO18684.1"/>
    <property type="molecule type" value="Genomic_DNA"/>
</dbReference>
<dbReference type="OrthoDB" id="5865528at2759"/>
<dbReference type="WBParaSite" id="HPBE_0000030101-mRNA-1">
    <property type="protein sequence ID" value="HPBE_0000030101-mRNA-1"/>
    <property type="gene ID" value="HPBE_0000030101"/>
</dbReference>
<protein>
    <submittedName>
        <fullName evidence="4">PHM7_ext domain-containing protein</fullName>
    </submittedName>
</protein>
<reference evidence="4" key="2">
    <citation type="submission" date="2019-09" db="UniProtKB">
        <authorList>
            <consortium name="WormBaseParasite"/>
        </authorList>
    </citation>
    <scope>IDENTIFICATION</scope>
</reference>
<name>A0A183F2F2_HELPZ</name>
<dbReference type="InterPro" id="IPR027124">
    <property type="entry name" value="Swc5/CFDP1/2"/>
</dbReference>
<accession>A0A3P7U2G7</accession>
<evidence type="ECO:0000313" key="4">
    <source>
        <dbReference type="WBParaSite" id="HPBE_0000030101-mRNA-1"/>
    </source>
</evidence>
<feature type="transmembrane region" description="Helical" evidence="1">
    <location>
        <begin position="103"/>
        <end position="123"/>
    </location>
</feature>
<feature type="transmembrane region" description="Helical" evidence="1">
    <location>
        <begin position="183"/>
        <end position="204"/>
    </location>
</feature>
<keyword evidence="3" id="KW-1185">Reference proteome</keyword>
<organism evidence="3 4">
    <name type="scientific">Heligmosomoides polygyrus</name>
    <name type="common">Parasitic roundworm</name>
    <dbReference type="NCBI Taxonomy" id="6339"/>
    <lineage>
        <taxon>Eukaryota</taxon>
        <taxon>Metazoa</taxon>
        <taxon>Ecdysozoa</taxon>
        <taxon>Nematoda</taxon>
        <taxon>Chromadorea</taxon>
        <taxon>Rhabditida</taxon>
        <taxon>Rhabditina</taxon>
        <taxon>Rhabditomorpha</taxon>
        <taxon>Strongyloidea</taxon>
        <taxon>Heligmosomidae</taxon>
        <taxon>Heligmosomoides</taxon>
    </lineage>
</organism>
<dbReference type="Proteomes" id="UP000050761">
    <property type="component" value="Unassembled WGS sequence"/>
</dbReference>
<reference evidence="2 3" key="1">
    <citation type="submission" date="2018-11" db="EMBL/GenBank/DDBJ databases">
        <authorList>
            <consortium name="Pathogen Informatics"/>
        </authorList>
    </citation>
    <scope>NUCLEOTIDE SEQUENCE [LARGE SCALE GENOMIC DNA]</scope>
</reference>
<keyword evidence="1" id="KW-0472">Membrane</keyword>
<dbReference type="AlphaFoldDB" id="A0A183F2F2"/>
<evidence type="ECO:0000313" key="3">
    <source>
        <dbReference type="Proteomes" id="UP000050761"/>
    </source>
</evidence>
<sequence>MIAAISLTNLAPEELEEKVQLWQRALADNGLPLSVKKTKFISSEQCAEPLDCQGKAATARCGNEDAEAPEKRPRGAPWKRWKDVIKRDLAEVGATADDALDSLGTILVVIIISGYVCSLATYLEVGFVSIGVEAEEAENVSVAHTFLYVGSALFIYGNFCLTIERWLASCIVSTYEKYSSSQLSLALTCLIVAVPPCILGIVISQVWTDQLISFLSFFAFSLVSGVVRDEVVLQQVNGHRTWLQGVLCGVGIIVSERFRDLIVSVERFNDLLMKIVVVAKERLYHFFANAPQTGCSDQAKDEFRSLLDEKTAEVPPKDVIIVAGQWARRYGSRNADGGRILEYAESHSLTIVNTVFRKRDSYLISYYSGCSKSQIGFVLVKDRDRSIVTDEKLVRPPHSIGR</sequence>
<keyword evidence="1" id="KW-0812">Transmembrane</keyword>
<feature type="transmembrane region" description="Helical" evidence="1">
    <location>
        <begin position="210"/>
        <end position="227"/>
    </location>
</feature>
<proteinExistence type="predicted"/>
<evidence type="ECO:0000256" key="1">
    <source>
        <dbReference type="SAM" id="Phobius"/>
    </source>
</evidence>
<evidence type="ECO:0000313" key="2">
    <source>
        <dbReference type="EMBL" id="VDO18684.1"/>
    </source>
</evidence>
<keyword evidence="1" id="KW-1133">Transmembrane helix</keyword>
<gene>
    <name evidence="2" type="ORF">HPBE_LOCUS302</name>
</gene>
<dbReference type="PANTHER" id="PTHR23227">
    <property type="entry name" value="BUCENTAUR RELATED"/>
    <property type="match status" value="1"/>
</dbReference>
<feature type="transmembrane region" description="Helical" evidence="1">
    <location>
        <begin position="143"/>
        <end position="163"/>
    </location>
</feature>
<accession>A0A183F2F2</accession>